<sequence>MRVLLVEDDEMIGRSLKQALEGAGWSADWVRDGELAQSALGDGGYTCVLLDLGLPKQDGTDVLRRARERGDATPVLVLTARDGLDDRINSLDLGADDYLLKPFEFRELLARMRAIVRRRDGAAHSLVGSGALQLDLTTREVLVNGEREALTAREFALLHALLERPGAILSREQLENRIYGWGEEVTSNAIDVLIHGMRRKLGAESIRNVRGLGWRVAA</sequence>
<dbReference type="InterPro" id="IPR001867">
    <property type="entry name" value="OmpR/PhoB-type_DNA-bd"/>
</dbReference>
<evidence type="ECO:0000313" key="13">
    <source>
        <dbReference type="Proteomes" id="UP000032067"/>
    </source>
</evidence>
<evidence type="ECO:0000256" key="3">
    <source>
        <dbReference type="ARBA" id="ARBA00022553"/>
    </source>
</evidence>
<keyword evidence="7" id="KW-0804">Transcription</keyword>
<dbReference type="PROSITE" id="PS50110">
    <property type="entry name" value="RESPONSE_REGULATORY"/>
    <property type="match status" value="1"/>
</dbReference>
<feature type="modified residue" description="4-aspartylphosphate" evidence="8">
    <location>
        <position position="51"/>
    </location>
</feature>
<dbReference type="CDD" id="cd00383">
    <property type="entry name" value="trans_reg_C"/>
    <property type="match status" value="1"/>
</dbReference>
<dbReference type="GO" id="GO:0000976">
    <property type="term" value="F:transcription cis-regulatory region binding"/>
    <property type="evidence" value="ECO:0007669"/>
    <property type="project" value="TreeGrafter"/>
</dbReference>
<evidence type="ECO:0000256" key="6">
    <source>
        <dbReference type="ARBA" id="ARBA00023125"/>
    </source>
</evidence>
<evidence type="ECO:0000256" key="2">
    <source>
        <dbReference type="ARBA" id="ARBA00022490"/>
    </source>
</evidence>
<comment type="subcellular location">
    <subcellularLocation>
        <location evidence="1">Cytoplasm</location>
    </subcellularLocation>
</comment>
<evidence type="ECO:0000256" key="8">
    <source>
        <dbReference type="PROSITE-ProRule" id="PRU00169"/>
    </source>
</evidence>
<dbReference type="CDD" id="cd17624">
    <property type="entry name" value="REC_OmpR_PmrA-like"/>
    <property type="match status" value="1"/>
</dbReference>
<dbReference type="FunFam" id="3.40.50.2300:FF:000002">
    <property type="entry name" value="DNA-binding response regulator PhoP"/>
    <property type="match status" value="1"/>
</dbReference>
<dbReference type="PROSITE" id="PS51755">
    <property type="entry name" value="OMPR_PHOB"/>
    <property type="match status" value="1"/>
</dbReference>
<dbReference type="SMART" id="SM00862">
    <property type="entry name" value="Trans_reg_C"/>
    <property type="match status" value="1"/>
</dbReference>
<dbReference type="InterPro" id="IPR039420">
    <property type="entry name" value="WalR-like"/>
</dbReference>
<dbReference type="PANTHER" id="PTHR48111:SF35">
    <property type="entry name" value="TRANSCRIPTIONAL REGULATORY PROTEIN QSEB"/>
    <property type="match status" value="1"/>
</dbReference>
<keyword evidence="3 8" id="KW-0597">Phosphoprotein</keyword>
<gene>
    <name evidence="12" type="ORF">RT97_23990</name>
</gene>
<accession>A0A0D0M3J1</accession>
<keyword evidence="6 9" id="KW-0238">DNA-binding</keyword>
<feature type="domain" description="OmpR/PhoB-type" evidence="11">
    <location>
        <begin position="124"/>
        <end position="218"/>
    </location>
</feature>
<dbReference type="InterPro" id="IPR036388">
    <property type="entry name" value="WH-like_DNA-bd_sf"/>
</dbReference>
<dbReference type="SMART" id="SM00448">
    <property type="entry name" value="REC"/>
    <property type="match status" value="1"/>
</dbReference>
<dbReference type="InterPro" id="IPR011006">
    <property type="entry name" value="CheY-like_superfamily"/>
</dbReference>
<dbReference type="InterPro" id="IPR001789">
    <property type="entry name" value="Sig_transdc_resp-reg_receiver"/>
</dbReference>
<dbReference type="OrthoDB" id="9802426at2"/>
<proteinExistence type="predicted"/>
<dbReference type="GO" id="GO:0032993">
    <property type="term" value="C:protein-DNA complex"/>
    <property type="evidence" value="ECO:0007669"/>
    <property type="project" value="TreeGrafter"/>
</dbReference>
<keyword evidence="5" id="KW-0805">Transcription regulation</keyword>
<evidence type="ECO:0000256" key="9">
    <source>
        <dbReference type="PROSITE-ProRule" id="PRU01091"/>
    </source>
</evidence>
<evidence type="ECO:0000313" key="12">
    <source>
        <dbReference type="EMBL" id="KIQ25299.1"/>
    </source>
</evidence>
<feature type="domain" description="Response regulatory" evidence="10">
    <location>
        <begin position="2"/>
        <end position="116"/>
    </location>
</feature>
<dbReference type="AlphaFoldDB" id="A0A0D0M3J1"/>
<evidence type="ECO:0000256" key="4">
    <source>
        <dbReference type="ARBA" id="ARBA00023012"/>
    </source>
</evidence>
<dbReference type="GO" id="GO:0006355">
    <property type="term" value="P:regulation of DNA-templated transcription"/>
    <property type="evidence" value="ECO:0007669"/>
    <property type="project" value="InterPro"/>
</dbReference>
<name>A0A0D0M3J1_VARPD</name>
<evidence type="ECO:0000256" key="1">
    <source>
        <dbReference type="ARBA" id="ARBA00004496"/>
    </source>
</evidence>
<dbReference type="Gene3D" id="6.10.250.690">
    <property type="match status" value="1"/>
</dbReference>
<dbReference type="PANTHER" id="PTHR48111">
    <property type="entry name" value="REGULATOR OF RPOS"/>
    <property type="match status" value="1"/>
</dbReference>
<dbReference type="Gene3D" id="1.10.10.10">
    <property type="entry name" value="Winged helix-like DNA-binding domain superfamily/Winged helix DNA-binding domain"/>
    <property type="match status" value="1"/>
</dbReference>
<evidence type="ECO:0000259" key="11">
    <source>
        <dbReference type="PROSITE" id="PS51755"/>
    </source>
</evidence>
<organism evidence="12 13">
    <name type="scientific">Variovorax paradoxus</name>
    <dbReference type="NCBI Taxonomy" id="34073"/>
    <lineage>
        <taxon>Bacteria</taxon>
        <taxon>Pseudomonadati</taxon>
        <taxon>Pseudomonadota</taxon>
        <taxon>Betaproteobacteria</taxon>
        <taxon>Burkholderiales</taxon>
        <taxon>Comamonadaceae</taxon>
        <taxon>Variovorax</taxon>
    </lineage>
</organism>
<dbReference type="RefSeq" id="WP_042581351.1">
    <property type="nucleotide sequence ID" value="NZ_JXQQ01000069.1"/>
</dbReference>
<reference evidence="12 13" key="1">
    <citation type="submission" date="2014-12" db="EMBL/GenBank/DDBJ databases">
        <title>16Stimator: statistical estimation of ribosomal gene copy numbers from draft genome assemblies.</title>
        <authorList>
            <person name="Perisin M.A."/>
            <person name="Vetter M."/>
            <person name="Gilbert J.A."/>
            <person name="Bergelson J."/>
        </authorList>
    </citation>
    <scope>NUCLEOTIDE SEQUENCE [LARGE SCALE GENOMIC DNA]</scope>
    <source>
        <strain evidence="12 13">MEDvA23</strain>
    </source>
</reference>
<dbReference type="Proteomes" id="UP000032067">
    <property type="component" value="Unassembled WGS sequence"/>
</dbReference>
<dbReference type="Gene3D" id="3.40.50.2300">
    <property type="match status" value="1"/>
</dbReference>
<keyword evidence="2" id="KW-0963">Cytoplasm</keyword>
<evidence type="ECO:0000256" key="5">
    <source>
        <dbReference type="ARBA" id="ARBA00023015"/>
    </source>
</evidence>
<dbReference type="Pfam" id="PF00072">
    <property type="entry name" value="Response_reg"/>
    <property type="match status" value="1"/>
</dbReference>
<comment type="caution">
    <text evidence="12">The sequence shown here is derived from an EMBL/GenBank/DDBJ whole genome shotgun (WGS) entry which is preliminary data.</text>
</comment>
<feature type="DNA-binding region" description="OmpR/PhoB-type" evidence="9">
    <location>
        <begin position="124"/>
        <end position="218"/>
    </location>
</feature>
<keyword evidence="4" id="KW-0902">Two-component regulatory system</keyword>
<evidence type="ECO:0000259" key="10">
    <source>
        <dbReference type="PROSITE" id="PS50110"/>
    </source>
</evidence>
<dbReference type="GO" id="GO:0005829">
    <property type="term" value="C:cytosol"/>
    <property type="evidence" value="ECO:0007669"/>
    <property type="project" value="TreeGrafter"/>
</dbReference>
<dbReference type="GO" id="GO:0000156">
    <property type="term" value="F:phosphorelay response regulator activity"/>
    <property type="evidence" value="ECO:0007669"/>
    <property type="project" value="TreeGrafter"/>
</dbReference>
<dbReference type="SUPFAM" id="SSF52172">
    <property type="entry name" value="CheY-like"/>
    <property type="match status" value="1"/>
</dbReference>
<evidence type="ECO:0000256" key="7">
    <source>
        <dbReference type="ARBA" id="ARBA00023163"/>
    </source>
</evidence>
<dbReference type="EMBL" id="JXQQ01000069">
    <property type="protein sequence ID" value="KIQ25299.1"/>
    <property type="molecule type" value="Genomic_DNA"/>
</dbReference>
<protein>
    <submittedName>
        <fullName evidence="12">XRE family transcriptional regulator</fullName>
    </submittedName>
</protein>
<dbReference type="Pfam" id="PF00486">
    <property type="entry name" value="Trans_reg_C"/>
    <property type="match status" value="1"/>
</dbReference>